<dbReference type="InterPro" id="IPR019473">
    <property type="entry name" value="TFIID_su8_C"/>
</dbReference>
<dbReference type="InterPro" id="IPR006565">
    <property type="entry name" value="BTP"/>
</dbReference>
<feature type="domain" description="Bromodomain associated" evidence="8">
    <location>
        <begin position="7"/>
        <end position="83"/>
    </location>
</feature>
<keyword evidence="10" id="KW-1185">Reference proteome</keyword>
<dbReference type="Proteomes" id="UP000729913">
    <property type="component" value="Unassembled WGS sequence"/>
</dbReference>
<dbReference type="PANTHER" id="PTHR46469">
    <property type="entry name" value="TRANSCRIPTION INITIATION FACTOR TFIID SUBUNIT 8"/>
    <property type="match status" value="1"/>
</dbReference>
<dbReference type="Pfam" id="PF10406">
    <property type="entry name" value="TAF8_C"/>
    <property type="match status" value="1"/>
</dbReference>
<protein>
    <recommendedName>
        <fullName evidence="3">Transcription initiation factor TFIID subunit 8</fullName>
    </recommendedName>
</protein>
<evidence type="ECO:0000256" key="3">
    <source>
        <dbReference type="ARBA" id="ARBA00017307"/>
    </source>
</evidence>
<sequence length="283" mass="32110">METQQVANSRRKILNYVISGILTESEFITCEKQVMETLTEMLQSFLVQIGESSRSFCELAGRTEPLIADIILALINMGFKLDGLSKYAMRQNRTTLPPLQPQIQSKQMNMLPAGEKQPHPPHVPSYLPQFPDPHAYIRTPTHKQPVTEYEAIREKAASQKRDTERALTRFVAKTSETHSLFSSDDNSAFLLIACKPQFPPYLSALMPQDQVFEPETEFDFERTAPVKKRKETKTNDDDDDDVKEDIAVKSEPTETGEEVSTQQEIDNPYLRPGKIPHNKVAVS</sequence>
<reference evidence="9" key="1">
    <citation type="submission" date="2020-03" db="EMBL/GenBank/DDBJ databases">
        <authorList>
            <person name="Chebbi M.A."/>
            <person name="Drezen J.M."/>
        </authorList>
    </citation>
    <scope>NUCLEOTIDE SEQUENCE</scope>
    <source>
        <tissue evidence="9">Whole body</tissue>
    </source>
</reference>
<dbReference type="GO" id="GO:0005669">
    <property type="term" value="C:transcription factor TFIID complex"/>
    <property type="evidence" value="ECO:0007669"/>
    <property type="project" value="InterPro"/>
</dbReference>
<evidence type="ECO:0000256" key="1">
    <source>
        <dbReference type="ARBA" id="ARBA00004123"/>
    </source>
</evidence>
<keyword evidence="4" id="KW-0805">Transcription regulation</keyword>
<evidence type="ECO:0000256" key="2">
    <source>
        <dbReference type="ARBA" id="ARBA00008767"/>
    </source>
</evidence>
<dbReference type="OrthoDB" id="2193813at2759"/>
<dbReference type="CDD" id="cd08049">
    <property type="entry name" value="TAF8"/>
    <property type="match status" value="1"/>
</dbReference>
<dbReference type="CDD" id="cd22918">
    <property type="entry name" value="HFD_TAF8"/>
    <property type="match status" value="1"/>
</dbReference>
<comment type="caution">
    <text evidence="9">The sequence shown here is derived from an EMBL/GenBank/DDBJ whole genome shotgun (WGS) entry which is preliminary data.</text>
</comment>
<evidence type="ECO:0000256" key="7">
    <source>
        <dbReference type="SAM" id="MobiDB-lite"/>
    </source>
</evidence>
<dbReference type="EMBL" id="JAAOIC020000019">
    <property type="protein sequence ID" value="KAG8041063.1"/>
    <property type="molecule type" value="Genomic_DNA"/>
</dbReference>
<evidence type="ECO:0000256" key="4">
    <source>
        <dbReference type="ARBA" id="ARBA00023015"/>
    </source>
</evidence>
<dbReference type="GO" id="GO:0006367">
    <property type="term" value="P:transcription initiation at RNA polymerase II promoter"/>
    <property type="evidence" value="ECO:0007669"/>
    <property type="project" value="TreeGrafter"/>
</dbReference>
<accession>A0A8J5R882</accession>
<keyword evidence="6" id="KW-0539">Nucleus</keyword>
<gene>
    <name evidence="9" type="ORF">G9C98_002051</name>
</gene>
<name>A0A8J5R882_9HYME</name>
<evidence type="ECO:0000256" key="6">
    <source>
        <dbReference type="ARBA" id="ARBA00023242"/>
    </source>
</evidence>
<proteinExistence type="inferred from homology"/>
<dbReference type="AlphaFoldDB" id="A0A8J5R882"/>
<evidence type="ECO:0000313" key="9">
    <source>
        <dbReference type="EMBL" id="KAG8041063.1"/>
    </source>
</evidence>
<comment type="subcellular location">
    <subcellularLocation>
        <location evidence="1">Nucleus</location>
    </subcellularLocation>
</comment>
<dbReference type="InterPro" id="IPR037818">
    <property type="entry name" value="TAF8"/>
</dbReference>
<evidence type="ECO:0000259" key="8">
    <source>
        <dbReference type="SMART" id="SM00576"/>
    </source>
</evidence>
<evidence type="ECO:0000313" key="10">
    <source>
        <dbReference type="Proteomes" id="UP000729913"/>
    </source>
</evidence>
<feature type="region of interest" description="Disordered" evidence="7">
    <location>
        <begin position="216"/>
        <end position="283"/>
    </location>
</feature>
<dbReference type="PANTHER" id="PTHR46469:SF1">
    <property type="entry name" value="TRANSCRIPTION INITIATION FACTOR TFIID SUBUNIT 8"/>
    <property type="match status" value="1"/>
</dbReference>
<reference evidence="9" key="2">
    <citation type="submission" date="2021-04" db="EMBL/GenBank/DDBJ databases">
        <title>Genome-wide patterns of bracovirus chromosomal integration into multiple host tissues during parasitism.</title>
        <authorList>
            <person name="Chebbi M.A.C."/>
        </authorList>
    </citation>
    <scope>NUCLEOTIDE SEQUENCE</scope>
    <source>
        <tissue evidence="9">Whole body</tissue>
    </source>
</reference>
<evidence type="ECO:0000256" key="5">
    <source>
        <dbReference type="ARBA" id="ARBA00023163"/>
    </source>
</evidence>
<dbReference type="Pfam" id="PF07524">
    <property type="entry name" value="Bromo_TP"/>
    <property type="match status" value="1"/>
</dbReference>
<organism evidence="9 10">
    <name type="scientific">Cotesia typhae</name>
    <dbReference type="NCBI Taxonomy" id="2053667"/>
    <lineage>
        <taxon>Eukaryota</taxon>
        <taxon>Metazoa</taxon>
        <taxon>Ecdysozoa</taxon>
        <taxon>Arthropoda</taxon>
        <taxon>Hexapoda</taxon>
        <taxon>Insecta</taxon>
        <taxon>Pterygota</taxon>
        <taxon>Neoptera</taxon>
        <taxon>Endopterygota</taxon>
        <taxon>Hymenoptera</taxon>
        <taxon>Apocrita</taxon>
        <taxon>Ichneumonoidea</taxon>
        <taxon>Braconidae</taxon>
        <taxon>Microgastrinae</taxon>
        <taxon>Cotesia</taxon>
    </lineage>
</organism>
<comment type="similarity">
    <text evidence="2">Belongs to the TAF8 family.</text>
</comment>
<keyword evidence="5" id="KW-0804">Transcription</keyword>
<dbReference type="SMART" id="SM00576">
    <property type="entry name" value="BTP"/>
    <property type="match status" value="1"/>
</dbReference>